<sequence>SEMAKNLWYGFYFPDDNTYYPFAEEALPKAFRKMRIGQTLPMLWDNAVWDAQCVIISSKEAVDLLIEDLIMGVTTLESLKLDDKALKKTTARGAKTPKRKMHSVNKRSGKRTRRNDEERNDEKENNGFSQNIANSSKEEAKRDDVEIKKDENESNNNKTGIDNASPVNTSYADVEKKNDEKECSEEESGIRDSSGMLTYLETVESLKSEEEDQKDVKRDEQRGESLGYGTKASPTVMKKKHADENVLRYREAARKLTEAEDEYEESVRTIESKMVGGLAGLNKAREYHQKTLLALSDEQRRRELTRVEKMKKNLQSNGIAL</sequence>
<evidence type="ECO:0000256" key="1">
    <source>
        <dbReference type="SAM" id="MobiDB-lite"/>
    </source>
</evidence>
<reference evidence="2" key="2">
    <citation type="submission" date="2022-06" db="UniProtKB">
        <authorList>
            <consortium name="EnsemblMetazoa"/>
        </authorList>
    </citation>
    <scope>IDENTIFICATION</scope>
    <source>
        <strain evidence="2">PS312</strain>
    </source>
</reference>
<feature type="compositionally biased region" description="Basic and acidic residues" evidence="1">
    <location>
        <begin position="136"/>
        <end position="152"/>
    </location>
</feature>
<dbReference type="AlphaFoldDB" id="A0A2A6B349"/>
<protein>
    <submittedName>
        <fullName evidence="2">Uncharacterized protein</fullName>
    </submittedName>
</protein>
<feature type="compositionally biased region" description="Basic residues" evidence="1">
    <location>
        <begin position="90"/>
        <end position="113"/>
    </location>
</feature>
<feature type="compositionally biased region" description="Basic and acidic residues" evidence="1">
    <location>
        <begin position="204"/>
        <end position="223"/>
    </location>
</feature>
<evidence type="ECO:0000313" key="2">
    <source>
        <dbReference type="EnsemblMetazoa" id="PPA43041.1"/>
    </source>
</evidence>
<proteinExistence type="predicted"/>
<feature type="compositionally biased region" description="Basic and acidic residues" evidence="1">
    <location>
        <begin position="114"/>
        <end position="125"/>
    </location>
</feature>
<name>A0A2A6B349_PRIPA</name>
<feature type="compositionally biased region" description="Polar residues" evidence="1">
    <location>
        <begin position="154"/>
        <end position="171"/>
    </location>
</feature>
<reference evidence="3" key="1">
    <citation type="journal article" date="2008" name="Nat. Genet.">
        <title>The Pristionchus pacificus genome provides a unique perspective on nematode lifestyle and parasitism.</title>
        <authorList>
            <person name="Dieterich C."/>
            <person name="Clifton S.W."/>
            <person name="Schuster L.N."/>
            <person name="Chinwalla A."/>
            <person name="Delehaunty K."/>
            <person name="Dinkelacker I."/>
            <person name="Fulton L."/>
            <person name="Fulton R."/>
            <person name="Godfrey J."/>
            <person name="Minx P."/>
            <person name="Mitreva M."/>
            <person name="Roeseler W."/>
            <person name="Tian H."/>
            <person name="Witte H."/>
            <person name="Yang S.P."/>
            <person name="Wilson R.K."/>
            <person name="Sommer R.J."/>
        </authorList>
    </citation>
    <scope>NUCLEOTIDE SEQUENCE [LARGE SCALE GENOMIC DNA]</scope>
    <source>
        <strain evidence="3">PS312</strain>
    </source>
</reference>
<gene>
    <name evidence="2" type="primary">WBGene00281410</name>
</gene>
<accession>A0A8R1Z1A7</accession>
<evidence type="ECO:0000313" key="3">
    <source>
        <dbReference type="Proteomes" id="UP000005239"/>
    </source>
</evidence>
<organism evidence="2 3">
    <name type="scientific">Pristionchus pacificus</name>
    <name type="common">Parasitic nematode worm</name>
    <dbReference type="NCBI Taxonomy" id="54126"/>
    <lineage>
        <taxon>Eukaryota</taxon>
        <taxon>Metazoa</taxon>
        <taxon>Ecdysozoa</taxon>
        <taxon>Nematoda</taxon>
        <taxon>Chromadorea</taxon>
        <taxon>Rhabditida</taxon>
        <taxon>Rhabditina</taxon>
        <taxon>Diplogasteromorpha</taxon>
        <taxon>Diplogasteroidea</taxon>
        <taxon>Neodiplogasteridae</taxon>
        <taxon>Pristionchus</taxon>
    </lineage>
</organism>
<feature type="region of interest" description="Disordered" evidence="1">
    <location>
        <begin position="90"/>
        <end position="239"/>
    </location>
</feature>
<keyword evidence="3" id="KW-1185">Reference proteome</keyword>
<accession>A0A2A6B349</accession>
<dbReference type="Proteomes" id="UP000005239">
    <property type="component" value="Unassembled WGS sequence"/>
</dbReference>
<dbReference type="EnsemblMetazoa" id="PPA43041.1">
    <property type="protein sequence ID" value="PPA43041.1"/>
    <property type="gene ID" value="WBGene00281410"/>
</dbReference>